<dbReference type="Pfam" id="PF13469">
    <property type="entry name" value="Sulfotransfer_3"/>
    <property type="match status" value="1"/>
</dbReference>
<dbReference type="GO" id="GO:0008476">
    <property type="term" value="F:protein-tyrosine sulfotransferase activity"/>
    <property type="evidence" value="ECO:0007669"/>
    <property type="project" value="InterPro"/>
</dbReference>
<reference evidence="2 3" key="1">
    <citation type="journal article" date="2014" name="Nature">
        <title>An environmental bacterial taxon with a large and distinct metabolic repertoire.</title>
        <authorList>
            <person name="Wilson M.C."/>
            <person name="Mori T."/>
            <person name="Ruckert C."/>
            <person name="Uria A.R."/>
            <person name="Helf M.J."/>
            <person name="Takada K."/>
            <person name="Gernert C."/>
            <person name="Steffens U.A."/>
            <person name="Heycke N."/>
            <person name="Schmitt S."/>
            <person name="Rinke C."/>
            <person name="Helfrich E.J."/>
            <person name="Brachmann A.O."/>
            <person name="Gurgui C."/>
            <person name="Wakimoto T."/>
            <person name="Kracht M."/>
            <person name="Crusemann M."/>
            <person name="Hentschel U."/>
            <person name="Abe I."/>
            <person name="Matsunaga S."/>
            <person name="Kalinowski J."/>
            <person name="Takeyama H."/>
            <person name="Piel J."/>
        </authorList>
    </citation>
    <scope>NUCLEOTIDE SEQUENCE [LARGE SCALE GENOMIC DNA]</scope>
    <source>
        <strain evidence="3">TSY1</strain>
    </source>
</reference>
<dbReference type="Proteomes" id="UP000019141">
    <property type="component" value="Unassembled WGS sequence"/>
</dbReference>
<comment type="caution">
    <text evidence="2">The sequence shown here is derived from an EMBL/GenBank/DDBJ whole genome shotgun (WGS) entry which is preliminary data.</text>
</comment>
<protein>
    <recommendedName>
        <fullName evidence="4">Sulfotransferase</fullName>
    </recommendedName>
</protein>
<name>W4LR10_ENTF1</name>
<evidence type="ECO:0000256" key="1">
    <source>
        <dbReference type="ARBA" id="ARBA00022679"/>
    </source>
</evidence>
<proteinExistence type="predicted"/>
<dbReference type="SUPFAM" id="SSF52540">
    <property type="entry name" value="P-loop containing nucleoside triphosphate hydrolases"/>
    <property type="match status" value="1"/>
</dbReference>
<accession>W4LR10</accession>
<dbReference type="PANTHER" id="PTHR12788:SF10">
    <property type="entry name" value="PROTEIN-TYROSINE SULFOTRANSFERASE"/>
    <property type="match status" value="1"/>
</dbReference>
<dbReference type="EMBL" id="AZHW01000355">
    <property type="protein sequence ID" value="ETX00295.1"/>
    <property type="molecule type" value="Genomic_DNA"/>
</dbReference>
<organism evidence="2 3">
    <name type="scientific">Entotheonella factor</name>
    <dbReference type="NCBI Taxonomy" id="1429438"/>
    <lineage>
        <taxon>Bacteria</taxon>
        <taxon>Pseudomonadati</taxon>
        <taxon>Nitrospinota/Tectimicrobiota group</taxon>
        <taxon>Candidatus Tectimicrobiota</taxon>
        <taxon>Candidatus Entotheonellia</taxon>
        <taxon>Candidatus Entotheonellales</taxon>
        <taxon>Candidatus Entotheonellaceae</taxon>
        <taxon>Candidatus Entotheonella</taxon>
    </lineage>
</organism>
<dbReference type="Gene3D" id="3.40.50.300">
    <property type="entry name" value="P-loop containing nucleotide triphosphate hydrolases"/>
    <property type="match status" value="1"/>
</dbReference>
<evidence type="ECO:0000313" key="3">
    <source>
        <dbReference type="Proteomes" id="UP000019141"/>
    </source>
</evidence>
<dbReference type="HOGENOM" id="CLU_046916_1_2_7"/>
<sequence length="333" mass="38175">MHTTTEPKIFLGPVFIVGMPRSGTTLMRALLNQHPRISLALTESHFIPYFIKSFGDPPPFHSPDQIERFIKHFHQTVFFQNLSQQGHTFTIEDLSQHANLASWASIFECILRHFSPKPDQTDAIWGDKTPGYLKHIPLLKQLYPEAKFLHIIRDPRDYCLSARQSWGKSIYRAAHRWQATLSKARQVGQSLGDAYLEVTYESLLGETEDVMGRIAAFLGCDYHPSMAQTGLSPEDTGSTTGKYGIVKDNTNKYRQHLSQHEIKRIEEIVCHCTAELAYEMDHEVSYRPLSQVDLLACKLYDGIPTLKHHIFLSKSVSKGVKRLFKHYTMSSWR</sequence>
<keyword evidence="3" id="KW-1185">Reference proteome</keyword>
<dbReference type="AlphaFoldDB" id="W4LR10"/>
<gene>
    <name evidence="2" type="ORF">ETSY1_11740</name>
</gene>
<dbReference type="InterPro" id="IPR027417">
    <property type="entry name" value="P-loop_NTPase"/>
</dbReference>
<dbReference type="PANTHER" id="PTHR12788">
    <property type="entry name" value="PROTEIN-TYROSINE SULFOTRANSFERASE 2"/>
    <property type="match status" value="1"/>
</dbReference>
<evidence type="ECO:0000313" key="2">
    <source>
        <dbReference type="EMBL" id="ETX00295.1"/>
    </source>
</evidence>
<dbReference type="InterPro" id="IPR026634">
    <property type="entry name" value="TPST-like"/>
</dbReference>
<evidence type="ECO:0008006" key="4">
    <source>
        <dbReference type="Google" id="ProtNLM"/>
    </source>
</evidence>
<keyword evidence="1" id="KW-0808">Transferase</keyword>